<dbReference type="InterPro" id="IPR049409">
    <property type="entry name" value="UvsW_N"/>
</dbReference>
<dbReference type="Proteomes" id="UP000240538">
    <property type="component" value="Segment"/>
</dbReference>
<dbReference type="PANTHER" id="PTHR47396:SF1">
    <property type="entry name" value="ATP-DEPENDENT HELICASE IRC3-RELATED"/>
    <property type="match status" value="1"/>
</dbReference>
<dbReference type="SMART" id="SM00487">
    <property type="entry name" value="DEXDc"/>
    <property type="match status" value="1"/>
</dbReference>
<dbReference type="InterPro" id="IPR014001">
    <property type="entry name" value="Helicase_ATP-bd"/>
</dbReference>
<keyword evidence="2" id="KW-0347">Helicase</keyword>
<feature type="domain" description="Helicase ATP-binding" evidence="1">
    <location>
        <begin position="122"/>
        <end position="276"/>
    </location>
</feature>
<keyword evidence="2" id="KW-0378">Hydrolase</keyword>
<dbReference type="GO" id="GO:0004386">
    <property type="term" value="F:helicase activity"/>
    <property type="evidence" value="ECO:0007669"/>
    <property type="project" value="UniProtKB-KW"/>
</dbReference>
<dbReference type="CDD" id="cd18785">
    <property type="entry name" value="SF2_C"/>
    <property type="match status" value="1"/>
</dbReference>
<dbReference type="InterPro" id="IPR050742">
    <property type="entry name" value="Helicase_Restrict-Modif_Enz"/>
</dbReference>
<proteinExistence type="predicted"/>
<dbReference type="InterPro" id="IPR027417">
    <property type="entry name" value="P-loop_NTPase"/>
</dbReference>
<dbReference type="Pfam" id="PF21241">
    <property type="entry name" value="UvsW_N"/>
    <property type="match status" value="1"/>
</dbReference>
<dbReference type="EMBL" id="MG696114">
    <property type="protein sequence ID" value="AUM58432.1"/>
    <property type="molecule type" value="Genomic_DNA"/>
</dbReference>
<keyword evidence="3" id="KW-1185">Reference proteome</keyword>
<dbReference type="InterPro" id="IPR001650">
    <property type="entry name" value="Helicase_C-like"/>
</dbReference>
<dbReference type="GO" id="GO:0003677">
    <property type="term" value="F:DNA binding"/>
    <property type="evidence" value="ECO:0007669"/>
    <property type="project" value="InterPro"/>
</dbReference>
<dbReference type="Pfam" id="PF00271">
    <property type="entry name" value="Helicase_C"/>
    <property type="match status" value="1"/>
</dbReference>
<dbReference type="SUPFAM" id="SSF52540">
    <property type="entry name" value="P-loop containing nucleoside triphosphate hydrolases"/>
    <property type="match status" value="2"/>
</dbReference>
<keyword evidence="2" id="KW-0067">ATP-binding</keyword>
<protein>
    <submittedName>
        <fullName evidence="2">RNA-DNA and DNA-DNA helicase, ATPase</fullName>
    </submittedName>
</protein>
<dbReference type="Gene3D" id="3.40.50.300">
    <property type="entry name" value="P-loop containing nucleotide triphosphate hydrolases"/>
    <property type="match status" value="2"/>
</dbReference>
<evidence type="ECO:0000259" key="1">
    <source>
        <dbReference type="PROSITE" id="PS51192"/>
    </source>
</evidence>
<evidence type="ECO:0000313" key="2">
    <source>
        <dbReference type="EMBL" id="AUM58432.1"/>
    </source>
</evidence>
<reference evidence="2 3" key="1">
    <citation type="submission" date="2017-12" db="EMBL/GenBank/DDBJ databases">
        <title>Complete genome sequence and characterization of bacteriophage phiP4-3 infecting Proteus pennea.</title>
        <authorList>
            <person name="He Y."/>
            <person name="Yang H."/>
        </authorList>
    </citation>
    <scope>NUCLEOTIDE SEQUENCE [LARGE SCALE GENOMIC DNA]</scope>
</reference>
<evidence type="ECO:0000313" key="3">
    <source>
        <dbReference type="Proteomes" id="UP000240538"/>
    </source>
</evidence>
<dbReference type="InterPro" id="IPR006935">
    <property type="entry name" value="Helicase/UvrB_N"/>
</dbReference>
<name>A0A2I6PFC5_9CAUD</name>
<dbReference type="PANTHER" id="PTHR47396">
    <property type="entry name" value="TYPE I RESTRICTION ENZYME ECOKI R PROTEIN"/>
    <property type="match status" value="1"/>
</dbReference>
<accession>A0A2I6PFC5</accession>
<dbReference type="GO" id="GO:0016787">
    <property type="term" value="F:hydrolase activity"/>
    <property type="evidence" value="ECO:0007669"/>
    <property type="project" value="InterPro"/>
</dbReference>
<dbReference type="Gene3D" id="3.30.780.20">
    <property type="match status" value="1"/>
</dbReference>
<gene>
    <name evidence="2" type="ORF">phiP43_074</name>
</gene>
<dbReference type="GO" id="GO:0005524">
    <property type="term" value="F:ATP binding"/>
    <property type="evidence" value="ECO:0007669"/>
    <property type="project" value="InterPro"/>
</dbReference>
<dbReference type="InterPro" id="IPR049430">
    <property type="entry name" value="UvsW_N_sf"/>
</dbReference>
<dbReference type="PROSITE" id="PS51192">
    <property type="entry name" value="HELICASE_ATP_BIND_1"/>
    <property type="match status" value="1"/>
</dbReference>
<dbReference type="Pfam" id="PF04851">
    <property type="entry name" value="ResIII"/>
    <property type="match status" value="1"/>
</dbReference>
<sequence>MDIKLKFYDYSSVKIECEDSVFFELRDYFSFETPGYQFNPKFKYGQWDGKIRILGYDGLLPYGLVNYVKKFASNMDYTVETDPKIYDNGDITEKEVSDWIDSKEIYSGTSKITPHWYQKDSVVKGLTQNRALLNLPTSAGKSLIQALLARYYIENFQGKVLILVPTTILVKQMIDDLVDYRLFSKEMLLGIKGGTAKDSDALVYVSTWQTAIKQPKEWFSQFGMLMNDECHLATGKSISTIINGLNNCKFKFGLTGTVKDGKANVMQYIGLFGDIYKPVSTAELMEAGQVSKLKINTLFLRYPDAFTEKVKGFSYQDEIKIIIKAKQRNEWIAKLACKLASKNENVFVMFDRIAHGKDLYEACKAIYGEENVFFIAGEVKDKDRDIIKALAEKRSGMVVVASYGVFSAGVSIKNLHHVIFAHPIKSKVTVLQSIGRVLRLHGSKAEGVLWDIVDDMGVKPKSKNSKKKYVHLNYALKHALERIERYASEQFDYSMREVKLC</sequence>
<organism evidence="2 3">
    <name type="scientific">Proteus phage phiP4-3</name>
    <dbReference type="NCBI Taxonomy" id="2065203"/>
    <lineage>
        <taxon>Viruses</taxon>
        <taxon>Duplodnaviria</taxon>
        <taxon>Heunggongvirae</taxon>
        <taxon>Uroviricota</taxon>
        <taxon>Caudoviricetes</taxon>
        <taxon>Pantevenvirales</taxon>
        <taxon>Straboviridae</taxon>
        <taxon>Bragavirus</taxon>
        <taxon>Bragavirus p43</taxon>
    </lineage>
</organism>
<dbReference type="SMART" id="SM00490">
    <property type="entry name" value="HELICc"/>
    <property type="match status" value="1"/>
</dbReference>
<keyword evidence="2" id="KW-0547">Nucleotide-binding</keyword>